<proteinExistence type="predicted"/>
<dbReference type="InterPro" id="IPR025356">
    <property type="entry name" value="DUF4260"/>
</dbReference>
<evidence type="ECO:0000313" key="2">
    <source>
        <dbReference type="EMBL" id="MFD1125067.1"/>
    </source>
</evidence>
<feature type="transmembrane region" description="Helical" evidence="1">
    <location>
        <begin position="85"/>
        <end position="106"/>
    </location>
</feature>
<evidence type="ECO:0000256" key="1">
    <source>
        <dbReference type="SAM" id="Phobius"/>
    </source>
</evidence>
<keyword evidence="1" id="KW-0812">Transmembrane</keyword>
<keyword evidence="1" id="KW-1133">Transmembrane helix</keyword>
<sequence length="110" mass="12703">MKRYIYKAEYVAIIIMLFILYYKIKGSYLLFIVTFLVFDVGGLGYLFSEKVGNLLYNLGHTLIFPLILISLYLVAGLNIANNKMLAFSVIWLIHIFVDRIMGWGLMPREG</sequence>
<feature type="transmembrane region" description="Helical" evidence="1">
    <location>
        <begin position="54"/>
        <end position="79"/>
    </location>
</feature>
<protein>
    <submittedName>
        <fullName evidence="2">DUF4260 family protein</fullName>
    </submittedName>
</protein>
<keyword evidence="3" id="KW-1185">Reference proteome</keyword>
<accession>A0ABW3PHQ2</accession>
<organism evidence="2 3">
    <name type="scientific">Lentilactobacillus raoultii</name>
    <dbReference type="NCBI Taxonomy" id="1987503"/>
    <lineage>
        <taxon>Bacteria</taxon>
        <taxon>Bacillati</taxon>
        <taxon>Bacillota</taxon>
        <taxon>Bacilli</taxon>
        <taxon>Lactobacillales</taxon>
        <taxon>Lactobacillaceae</taxon>
        <taxon>Lentilactobacillus</taxon>
    </lineage>
</organism>
<reference evidence="3" key="1">
    <citation type="journal article" date="2019" name="Int. J. Syst. Evol. Microbiol.">
        <title>The Global Catalogue of Microorganisms (GCM) 10K type strain sequencing project: providing services to taxonomists for standard genome sequencing and annotation.</title>
        <authorList>
            <consortium name="The Broad Institute Genomics Platform"/>
            <consortium name="The Broad Institute Genome Sequencing Center for Infectious Disease"/>
            <person name="Wu L."/>
            <person name="Ma J."/>
        </authorList>
    </citation>
    <scope>NUCLEOTIDE SEQUENCE [LARGE SCALE GENOMIC DNA]</scope>
    <source>
        <strain evidence="3">CCUG 71848</strain>
    </source>
</reference>
<evidence type="ECO:0000313" key="3">
    <source>
        <dbReference type="Proteomes" id="UP001597156"/>
    </source>
</evidence>
<dbReference type="EMBL" id="JBHTLH010000019">
    <property type="protein sequence ID" value="MFD1125067.1"/>
    <property type="molecule type" value="Genomic_DNA"/>
</dbReference>
<dbReference type="Proteomes" id="UP001597156">
    <property type="component" value="Unassembled WGS sequence"/>
</dbReference>
<gene>
    <name evidence="2" type="ORF">ACFQ22_06840</name>
</gene>
<dbReference type="RefSeq" id="WP_162919760.1">
    <property type="nucleotide sequence ID" value="NZ_JBHTLH010000019.1"/>
</dbReference>
<name>A0ABW3PHQ2_9LACO</name>
<keyword evidence="1" id="KW-0472">Membrane</keyword>
<comment type="caution">
    <text evidence="2">The sequence shown here is derived from an EMBL/GenBank/DDBJ whole genome shotgun (WGS) entry which is preliminary data.</text>
</comment>
<dbReference type="Pfam" id="PF14079">
    <property type="entry name" value="DUF4260"/>
    <property type="match status" value="1"/>
</dbReference>